<name>A0A9E8MTM3_9FLAO</name>
<sequence>MKNILYVCALTFSMGVSAQSNTELVKHFEAYYKQMRTQGDTQGVINAITHLNILKPLEAEKDTLAYIYLNEGQFNQALNTIGFEQKVNDSDIALEVKAVALKSLEQIELALPFYQTIYNKTKNPVVAYEIAEIFLQLNKLVEAKQYIAFGLDNATEKQGKAFYETQQPYQVPLKAAFLYLGCLVEVQ</sequence>
<dbReference type="InterPro" id="IPR011990">
    <property type="entry name" value="TPR-like_helical_dom_sf"/>
</dbReference>
<protein>
    <recommendedName>
        <fullName evidence="4">Tetratricopeptide repeat protein</fullName>
    </recommendedName>
</protein>
<evidence type="ECO:0008006" key="4">
    <source>
        <dbReference type="Google" id="ProtNLM"/>
    </source>
</evidence>
<dbReference type="EMBL" id="CP113088">
    <property type="protein sequence ID" value="WAC01193.1"/>
    <property type="molecule type" value="Genomic_DNA"/>
</dbReference>
<reference evidence="2" key="1">
    <citation type="submission" date="2022-11" db="EMBL/GenBank/DDBJ databases">
        <title>Lacinutrix neustonica HL-RS19T sp. nov., isolated from the surface microlayer sample of brackish Lake Shihwa.</title>
        <authorList>
            <person name="Choi J.Y."/>
            <person name="Hwang C.Y."/>
        </authorList>
    </citation>
    <scope>NUCLEOTIDE SEQUENCE</scope>
    <source>
        <strain evidence="2">HL-RS19</strain>
    </source>
</reference>
<gene>
    <name evidence="2" type="ORF">N7U66_13765</name>
</gene>
<dbReference type="Proteomes" id="UP001164705">
    <property type="component" value="Chromosome"/>
</dbReference>
<dbReference type="SUPFAM" id="SSF48452">
    <property type="entry name" value="TPR-like"/>
    <property type="match status" value="1"/>
</dbReference>
<feature type="signal peptide" evidence="1">
    <location>
        <begin position="1"/>
        <end position="18"/>
    </location>
</feature>
<evidence type="ECO:0000313" key="3">
    <source>
        <dbReference type="Proteomes" id="UP001164705"/>
    </source>
</evidence>
<dbReference type="KEGG" id="lnu:N7U66_13765"/>
<evidence type="ECO:0000256" key="1">
    <source>
        <dbReference type="SAM" id="SignalP"/>
    </source>
</evidence>
<accession>A0A9E8MTM3</accession>
<keyword evidence="3" id="KW-1185">Reference proteome</keyword>
<proteinExistence type="predicted"/>
<dbReference type="AlphaFoldDB" id="A0A9E8MTM3"/>
<dbReference type="RefSeq" id="WP_267675809.1">
    <property type="nucleotide sequence ID" value="NZ_CP113088.1"/>
</dbReference>
<organism evidence="2 3">
    <name type="scientific">Lacinutrix neustonica</name>
    <dbReference type="NCBI Taxonomy" id="2980107"/>
    <lineage>
        <taxon>Bacteria</taxon>
        <taxon>Pseudomonadati</taxon>
        <taxon>Bacteroidota</taxon>
        <taxon>Flavobacteriia</taxon>
        <taxon>Flavobacteriales</taxon>
        <taxon>Flavobacteriaceae</taxon>
        <taxon>Lacinutrix</taxon>
    </lineage>
</organism>
<dbReference type="Gene3D" id="1.25.40.10">
    <property type="entry name" value="Tetratricopeptide repeat domain"/>
    <property type="match status" value="1"/>
</dbReference>
<evidence type="ECO:0000313" key="2">
    <source>
        <dbReference type="EMBL" id="WAC01193.1"/>
    </source>
</evidence>
<keyword evidence="1" id="KW-0732">Signal</keyword>
<feature type="chain" id="PRO_5039119223" description="Tetratricopeptide repeat protein" evidence="1">
    <location>
        <begin position="19"/>
        <end position="187"/>
    </location>
</feature>